<organism evidence="3 4">
    <name type="scientific">Fistulina hepatica ATCC 64428</name>
    <dbReference type="NCBI Taxonomy" id="1128425"/>
    <lineage>
        <taxon>Eukaryota</taxon>
        <taxon>Fungi</taxon>
        <taxon>Dikarya</taxon>
        <taxon>Basidiomycota</taxon>
        <taxon>Agaricomycotina</taxon>
        <taxon>Agaricomycetes</taxon>
        <taxon>Agaricomycetidae</taxon>
        <taxon>Agaricales</taxon>
        <taxon>Fistulinaceae</taxon>
        <taxon>Fistulina</taxon>
    </lineage>
</organism>
<dbReference type="InterPro" id="IPR021047">
    <property type="entry name" value="Mannosyltransferase_CMT1"/>
</dbReference>
<keyword evidence="3" id="KW-0808">Transferase</keyword>
<dbReference type="Proteomes" id="UP000054144">
    <property type="component" value="Unassembled WGS sequence"/>
</dbReference>
<name>A0A0D7AH95_9AGAR</name>
<evidence type="ECO:0000256" key="1">
    <source>
        <dbReference type="SAM" id="MobiDB-lite"/>
    </source>
</evidence>
<dbReference type="PANTHER" id="PTHR34144:SF2">
    <property type="entry name" value="CAPSULAR ASSOCIATED PROTEIN"/>
    <property type="match status" value="1"/>
</dbReference>
<dbReference type="Pfam" id="PF11735">
    <property type="entry name" value="CAP59_mtransfer"/>
    <property type="match status" value="1"/>
</dbReference>
<feature type="compositionally biased region" description="Basic and acidic residues" evidence="1">
    <location>
        <begin position="463"/>
        <end position="476"/>
    </location>
</feature>
<feature type="non-terminal residue" evidence="3">
    <location>
        <position position="1"/>
    </location>
</feature>
<keyword evidence="2" id="KW-0732">Signal</keyword>
<sequence>RRRSLGRICLTVVIALTIRLLFFSSSSPSYESARANQEIQQYNLIERATRGDRSLNVQKHRFLQSRIGRDEPPEIFGNIMRNGARDWWERFQLPYIMNKETAAMDAQQVVNAIDQLLSLNGWVAGLCPTLHRPFGQNHVQTTSFDALVDQDHLYYIAIIIHSADHFLVDQLAVIVQMAKRLGTSNIFVSMLDYASMDSTETLTDLCEAVLTLLGVPFRIRRVPAMTAEPQAAYYPLEEAYTRNLALEPLHELRAKRGITFKRVIWLKGFACPNDILESIKVSLANQAAMVCGMDWAEHNGFFIFSDRWRTRDIMGDQFRQSKSSANADVVPPRDKVGAERYTKHLPFQVFCCESGTHVVDPAQTYYRGIAYRAGEDYWNATTTPEQEALGTGPGPAPQRAPDAPCLDSSQAWFCRDLWIDNALEGVREIEGREGIVKMPPVDTQEAARKRARKRQGEEVAAAEEAKPEGVKVEEGVPRAAEPVDDDANAGSDFDAVADDAAEDGTGAGDWDVPLPPLSIPNSLFRPARILVNPRCPTTYAGVAHTQLARDLFGDGTDKLDGERGDGRYVLEDWEGAPESFVCQEQRTTGGRSAPKTQRRLGFSIHEALQ</sequence>
<gene>
    <name evidence="3" type="ORF">FISHEDRAFT_13874</name>
</gene>
<feature type="region of interest" description="Disordered" evidence="1">
    <location>
        <begin position="442"/>
        <end position="492"/>
    </location>
</feature>
<feature type="region of interest" description="Disordered" evidence="1">
    <location>
        <begin position="585"/>
        <end position="609"/>
    </location>
</feature>
<feature type="chain" id="PRO_5002316329" evidence="2">
    <location>
        <begin position="27"/>
        <end position="609"/>
    </location>
</feature>
<feature type="region of interest" description="Disordered" evidence="1">
    <location>
        <begin position="384"/>
        <end position="404"/>
    </location>
</feature>
<evidence type="ECO:0000256" key="2">
    <source>
        <dbReference type="SAM" id="SignalP"/>
    </source>
</evidence>
<accession>A0A0D7AH95</accession>
<feature type="non-terminal residue" evidence="3">
    <location>
        <position position="609"/>
    </location>
</feature>
<proteinExistence type="predicted"/>
<dbReference type="GO" id="GO:0016740">
    <property type="term" value="F:transferase activity"/>
    <property type="evidence" value="ECO:0007669"/>
    <property type="project" value="UniProtKB-KW"/>
</dbReference>
<dbReference type="AlphaFoldDB" id="A0A0D7AH95"/>
<reference evidence="3 4" key="1">
    <citation type="journal article" date="2015" name="Fungal Genet. Biol.">
        <title>Evolution of novel wood decay mechanisms in Agaricales revealed by the genome sequences of Fistulina hepatica and Cylindrobasidium torrendii.</title>
        <authorList>
            <person name="Floudas D."/>
            <person name="Held B.W."/>
            <person name="Riley R."/>
            <person name="Nagy L.G."/>
            <person name="Koehler G."/>
            <person name="Ransdell A.S."/>
            <person name="Younus H."/>
            <person name="Chow J."/>
            <person name="Chiniquy J."/>
            <person name="Lipzen A."/>
            <person name="Tritt A."/>
            <person name="Sun H."/>
            <person name="Haridas S."/>
            <person name="LaButti K."/>
            <person name="Ohm R.A."/>
            <person name="Kues U."/>
            <person name="Blanchette R.A."/>
            <person name="Grigoriev I.V."/>
            <person name="Minto R.E."/>
            <person name="Hibbett D.S."/>
        </authorList>
    </citation>
    <scope>NUCLEOTIDE SEQUENCE [LARGE SCALE GENOMIC DNA]</scope>
    <source>
        <strain evidence="3 4">ATCC 64428</strain>
    </source>
</reference>
<protein>
    <submittedName>
        <fullName evidence="3">Glycosyltransferase family 69 protein</fullName>
    </submittedName>
</protein>
<dbReference type="EMBL" id="KN881675">
    <property type="protein sequence ID" value="KIY50681.1"/>
    <property type="molecule type" value="Genomic_DNA"/>
</dbReference>
<keyword evidence="4" id="KW-1185">Reference proteome</keyword>
<feature type="signal peptide" evidence="2">
    <location>
        <begin position="1"/>
        <end position="26"/>
    </location>
</feature>
<dbReference type="PANTHER" id="PTHR34144">
    <property type="entry name" value="CHROMOSOME 8, WHOLE GENOME SHOTGUN SEQUENCE"/>
    <property type="match status" value="1"/>
</dbReference>
<evidence type="ECO:0000313" key="3">
    <source>
        <dbReference type="EMBL" id="KIY50681.1"/>
    </source>
</evidence>
<dbReference type="OrthoDB" id="3235770at2759"/>
<evidence type="ECO:0000313" key="4">
    <source>
        <dbReference type="Proteomes" id="UP000054144"/>
    </source>
</evidence>